<keyword evidence="5" id="KW-1133">Transmembrane helix</keyword>
<dbReference type="GO" id="GO:0016020">
    <property type="term" value="C:membrane"/>
    <property type="evidence" value="ECO:0007669"/>
    <property type="project" value="UniProtKB-SubCell"/>
</dbReference>
<keyword evidence="15" id="KW-1185">Reference proteome</keyword>
<evidence type="ECO:0000256" key="2">
    <source>
        <dbReference type="ARBA" id="ARBA00022448"/>
    </source>
</evidence>
<dbReference type="Gene3D" id="1.10.3080.10">
    <property type="entry name" value="Clc chloride channel"/>
    <property type="match status" value="1"/>
</dbReference>
<dbReference type="GeneID" id="20196243"/>
<dbReference type="InParanoid" id="T1EI43"/>
<dbReference type="EMBL" id="AMQM01005882">
    <property type="status" value="NOT_ANNOTATED_CDS"/>
    <property type="molecule type" value="Genomic_DNA"/>
</dbReference>
<evidence type="ECO:0000256" key="6">
    <source>
        <dbReference type="ARBA" id="ARBA00023065"/>
    </source>
</evidence>
<dbReference type="InterPro" id="IPR046342">
    <property type="entry name" value="CBS_dom_sf"/>
</dbReference>
<dbReference type="PROSITE" id="PS51371">
    <property type="entry name" value="CBS"/>
    <property type="match status" value="1"/>
</dbReference>
<dbReference type="GO" id="GO:0005254">
    <property type="term" value="F:chloride channel activity"/>
    <property type="evidence" value="ECO:0007669"/>
    <property type="project" value="UniProtKB-UniRule"/>
</dbReference>
<evidence type="ECO:0000256" key="1">
    <source>
        <dbReference type="ARBA" id="ARBA00004141"/>
    </source>
</evidence>
<keyword evidence="2 11" id="KW-0813">Transport</keyword>
<reference evidence="13 15" key="2">
    <citation type="journal article" date="2013" name="Nature">
        <title>Insights into bilaterian evolution from three spiralian genomes.</title>
        <authorList>
            <person name="Simakov O."/>
            <person name="Marletaz F."/>
            <person name="Cho S.J."/>
            <person name="Edsinger-Gonzales E."/>
            <person name="Havlak P."/>
            <person name="Hellsten U."/>
            <person name="Kuo D.H."/>
            <person name="Larsson T."/>
            <person name="Lv J."/>
            <person name="Arendt D."/>
            <person name="Savage R."/>
            <person name="Osoegawa K."/>
            <person name="de Jong P."/>
            <person name="Grimwood J."/>
            <person name="Chapman J.A."/>
            <person name="Shapiro H."/>
            <person name="Aerts A."/>
            <person name="Otillar R.P."/>
            <person name="Terry A.Y."/>
            <person name="Boore J.L."/>
            <person name="Grigoriev I.V."/>
            <person name="Lindberg D.R."/>
            <person name="Seaver E.C."/>
            <person name="Weisblat D.A."/>
            <person name="Putnam N.H."/>
            <person name="Rokhsar D.S."/>
        </authorList>
    </citation>
    <scope>NUCLEOTIDE SEQUENCE</scope>
</reference>
<organism evidence="14 15">
    <name type="scientific">Helobdella robusta</name>
    <name type="common">Californian leech</name>
    <dbReference type="NCBI Taxonomy" id="6412"/>
    <lineage>
        <taxon>Eukaryota</taxon>
        <taxon>Metazoa</taxon>
        <taxon>Spiralia</taxon>
        <taxon>Lophotrochozoa</taxon>
        <taxon>Annelida</taxon>
        <taxon>Clitellata</taxon>
        <taxon>Hirudinea</taxon>
        <taxon>Rhynchobdellida</taxon>
        <taxon>Glossiphoniidae</taxon>
        <taxon>Helobdella</taxon>
    </lineage>
</organism>
<evidence type="ECO:0000313" key="14">
    <source>
        <dbReference type="EnsemblMetazoa" id="HelroP134312"/>
    </source>
</evidence>
<keyword evidence="8" id="KW-0472">Membrane</keyword>
<evidence type="ECO:0000256" key="5">
    <source>
        <dbReference type="ARBA" id="ARBA00022989"/>
    </source>
</evidence>
<dbReference type="InterPro" id="IPR001807">
    <property type="entry name" value="ClC"/>
</dbReference>
<comment type="similarity">
    <text evidence="11">Belongs to the chloride channel (TC 2.A.49) family.</text>
</comment>
<evidence type="ECO:0000313" key="15">
    <source>
        <dbReference type="Proteomes" id="UP000015101"/>
    </source>
</evidence>
<keyword evidence="3" id="KW-0812">Transmembrane</keyword>
<evidence type="ECO:0000256" key="9">
    <source>
        <dbReference type="ARBA" id="ARBA00023214"/>
    </source>
</evidence>
<dbReference type="OMA" id="HERECTM"/>
<dbReference type="PANTHER" id="PTHR11689">
    <property type="entry name" value="CHLORIDE CHANNEL PROTEIN CLC FAMILY MEMBER"/>
    <property type="match status" value="1"/>
</dbReference>
<keyword evidence="7 10" id="KW-0129">CBS domain</keyword>
<dbReference type="InterPro" id="IPR051280">
    <property type="entry name" value="Cl-channel/antiporter"/>
</dbReference>
<dbReference type="Pfam" id="PF00571">
    <property type="entry name" value="CBS"/>
    <property type="match status" value="1"/>
</dbReference>
<dbReference type="HOGENOM" id="CLU_1100775_0_0_1"/>
<dbReference type="InterPro" id="IPR014743">
    <property type="entry name" value="Cl-channel_core"/>
</dbReference>
<protein>
    <recommendedName>
        <fullName evidence="11">Chloride channel protein</fullName>
    </recommendedName>
</protein>
<dbReference type="AlphaFoldDB" id="T1EI43"/>
<evidence type="ECO:0000256" key="3">
    <source>
        <dbReference type="ARBA" id="ARBA00022692"/>
    </source>
</evidence>
<comment type="subcellular location">
    <subcellularLocation>
        <location evidence="1 11">Membrane</location>
        <topology evidence="1 11">Multi-pass membrane protein</topology>
    </subcellularLocation>
</comment>
<dbReference type="InterPro" id="IPR000644">
    <property type="entry name" value="CBS_dom"/>
</dbReference>
<sequence>GAFALVGAASFFGGVSRLTMSLAVIMVELTNDVQFLLPIMSSIMVSKWVGDLFTHPYYLSLLEHKCIPYLHADPVVNVDGRRSASDVMAHPVVMLTCKERVSRLASVLLQCNHGGFPVNMAARDGRGDGGGEVFFGLISRLQLIILLKNEKVFQRCDLENVADHRRRRHRCHHHVVDDDDTSEGPRKVPLLSYLEVVSCSVARAPYVNQSAVSIPRNFSLHRAYIIFRALGLRHMVVHNGANMVVGIITRKDL</sequence>
<dbReference type="RefSeq" id="XP_009023411.1">
    <property type="nucleotide sequence ID" value="XM_009025163.1"/>
</dbReference>
<dbReference type="Pfam" id="PF00654">
    <property type="entry name" value="Voltage_CLC"/>
    <property type="match status" value="1"/>
</dbReference>
<dbReference type="EMBL" id="KB097144">
    <property type="protein sequence ID" value="ESN98455.1"/>
    <property type="molecule type" value="Genomic_DNA"/>
</dbReference>
<dbReference type="OrthoDB" id="428525at2759"/>
<dbReference type="Gene3D" id="3.10.580.10">
    <property type="entry name" value="CBS-domain"/>
    <property type="match status" value="1"/>
</dbReference>
<accession>T1EI43</accession>
<evidence type="ECO:0000313" key="13">
    <source>
        <dbReference type="EMBL" id="ESN98455.1"/>
    </source>
</evidence>
<dbReference type="eggNOG" id="KOG0474">
    <property type="taxonomic scope" value="Eukaryota"/>
</dbReference>
<dbReference type="PRINTS" id="PR00762">
    <property type="entry name" value="CLCHANNEL"/>
</dbReference>
<proteinExistence type="inferred from homology"/>
<gene>
    <name evidence="14" type="primary">20196243</name>
    <name evidence="13" type="ORF">HELRODRAFT_134312</name>
</gene>
<evidence type="ECO:0000259" key="12">
    <source>
        <dbReference type="PROSITE" id="PS51371"/>
    </source>
</evidence>
<dbReference type="SUPFAM" id="SSF81340">
    <property type="entry name" value="Clc chloride channel"/>
    <property type="match status" value="1"/>
</dbReference>
<keyword evidence="6 11" id="KW-0406">Ion transport</keyword>
<dbReference type="SUPFAM" id="SSF54631">
    <property type="entry name" value="CBS-domain pair"/>
    <property type="match status" value="1"/>
</dbReference>
<dbReference type="STRING" id="6412.T1EI43"/>
<reference evidence="15" key="1">
    <citation type="submission" date="2012-12" db="EMBL/GenBank/DDBJ databases">
        <authorList>
            <person name="Hellsten U."/>
            <person name="Grimwood J."/>
            <person name="Chapman J.A."/>
            <person name="Shapiro H."/>
            <person name="Aerts A."/>
            <person name="Otillar R.P."/>
            <person name="Terry A.Y."/>
            <person name="Boore J.L."/>
            <person name="Simakov O."/>
            <person name="Marletaz F."/>
            <person name="Cho S.-J."/>
            <person name="Edsinger-Gonzales E."/>
            <person name="Havlak P."/>
            <person name="Kuo D.-H."/>
            <person name="Larsson T."/>
            <person name="Lv J."/>
            <person name="Arendt D."/>
            <person name="Savage R."/>
            <person name="Osoegawa K."/>
            <person name="de Jong P."/>
            <person name="Lindberg D.R."/>
            <person name="Seaver E.C."/>
            <person name="Weisblat D.A."/>
            <person name="Putnam N.H."/>
            <person name="Grigoriev I.V."/>
            <person name="Rokhsar D.S."/>
        </authorList>
    </citation>
    <scope>NUCLEOTIDE SEQUENCE</scope>
</reference>
<evidence type="ECO:0000256" key="10">
    <source>
        <dbReference type="PROSITE-ProRule" id="PRU00703"/>
    </source>
</evidence>
<dbReference type="EnsemblMetazoa" id="HelroT134312">
    <property type="protein sequence ID" value="HelroP134312"/>
    <property type="gene ID" value="HelroG134312"/>
</dbReference>
<dbReference type="KEGG" id="hro:HELRODRAFT_134312"/>
<evidence type="ECO:0000256" key="8">
    <source>
        <dbReference type="ARBA" id="ARBA00023136"/>
    </source>
</evidence>
<dbReference type="Proteomes" id="UP000015101">
    <property type="component" value="Unassembled WGS sequence"/>
</dbReference>
<feature type="domain" description="CBS" evidence="12">
    <location>
        <begin position="207"/>
        <end position="253"/>
    </location>
</feature>
<name>T1EI43_HELRO</name>
<reference evidence="14" key="3">
    <citation type="submission" date="2015-06" db="UniProtKB">
        <authorList>
            <consortium name="EnsemblMetazoa"/>
        </authorList>
    </citation>
    <scope>IDENTIFICATION</scope>
</reference>
<evidence type="ECO:0000256" key="4">
    <source>
        <dbReference type="ARBA" id="ARBA00022737"/>
    </source>
</evidence>
<keyword evidence="4" id="KW-0677">Repeat</keyword>
<evidence type="ECO:0000256" key="7">
    <source>
        <dbReference type="ARBA" id="ARBA00023122"/>
    </source>
</evidence>
<dbReference type="CTD" id="20196243"/>
<dbReference type="PANTHER" id="PTHR11689:SF89">
    <property type="entry name" value="CHLORIDE CHANNEL PROTEIN"/>
    <property type="match status" value="1"/>
</dbReference>
<evidence type="ECO:0000256" key="11">
    <source>
        <dbReference type="RuleBase" id="RU361221"/>
    </source>
</evidence>
<keyword evidence="9 11" id="KW-0868">Chloride</keyword>